<dbReference type="InterPro" id="IPR000014">
    <property type="entry name" value="PAS"/>
</dbReference>
<dbReference type="Gene3D" id="3.30.565.10">
    <property type="entry name" value="Histidine kinase-like ATPase, C-terminal domain"/>
    <property type="match status" value="1"/>
</dbReference>
<dbReference type="EMBL" id="RSAS01000292">
    <property type="protein sequence ID" value="RRR74154.1"/>
    <property type="molecule type" value="Genomic_DNA"/>
</dbReference>
<dbReference type="EC" id="2.7.13.3" evidence="3"/>
<sequence length="798" mass="88824">MRMGRNNNSMKPSPELALHILAHMPDALITTDAQGCITSWNPAAERIYGWPARDVLGAELEVLLETDFFPLQGHEHVRSQLRSQGWWRGYVLQVAHNGTLLRIHSTASLLHDASGVACGTMVLNRIVADGAHLSAQTIEALVEGLMITSGDGLWKWDVTNNWLRFSSQMQELLAYPSEKRLELNQSMMQLIHPDDFDRLAQSLNQHLEQHQPLHCEVRMHVGSNQDCYRWFLIRGQARWDAQGYPTTMIGTLTAIDYLQLNHAELEDYNRNLEARAAENSSKLQYSLQLVASINAATPDFLYTYNLAERRFVYTNRSLLSFLGYDGGQTEVLTGQVLTALTHHDDVIKLQEHLDSMSAIADDLIVEFEYRLRNAQNQWCWLYCRELVFQRSADGQVMVILGVASDITVRKQTEADLRHAYNDLSAANAQLARANRLKDEFLANMSHELRTPLNAIIGRTESLREGLYGTLDPSQHTALATIEESGRHLLELITDILDLSKIEADRLYFEIQQVSIPDLCDACQRLVSLTAEQRNLTLSVSLDPQLPAVYSDGRRLRQILLNLLANAIKFTPAGGEVTLAVTWQPTEEQIHFQVEDSGIGIAADKIDQLFQPFVQIDSGLQRQFPGTGLGLALVARLVERLGGSIRVRSAPGEGSCFNVALPATNSAAQHSATPAPRNGLRILLADNHAAYPANPDHELSALGYQVRLVHDGEECLRAALANPPDLIVLDLQLRRLAGVALIQRLRASPELAAVPLIALTALDRPHDEALCRAAGASAYLHKPVAPHILHQLIARMLHL</sequence>
<evidence type="ECO:0000256" key="9">
    <source>
        <dbReference type="PROSITE-ProRule" id="PRU00169"/>
    </source>
</evidence>
<dbReference type="InterPro" id="IPR011006">
    <property type="entry name" value="CheY-like_superfamily"/>
</dbReference>
<evidence type="ECO:0000256" key="10">
    <source>
        <dbReference type="SAM" id="Coils"/>
    </source>
</evidence>
<evidence type="ECO:0000259" key="13">
    <source>
        <dbReference type="PROSITE" id="PS50112"/>
    </source>
</evidence>
<dbReference type="InterPro" id="IPR036097">
    <property type="entry name" value="HisK_dim/P_sf"/>
</dbReference>
<dbReference type="InterPro" id="IPR013655">
    <property type="entry name" value="PAS_fold_3"/>
</dbReference>
<evidence type="ECO:0000259" key="11">
    <source>
        <dbReference type="PROSITE" id="PS50109"/>
    </source>
</evidence>
<keyword evidence="10" id="KW-0175">Coiled coil</keyword>
<feature type="coiled-coil region" evidence="10">
    <location>
        <begin position="409"/>
        <end position="443"/>
    </location>
</feature>
<dbReference type="SUPFAM" id="SSF55874">
    <property type="entry name" value="ATPase domain of HSP90 chaperone/DNA topoisomerase II/histidine kinase"/>
    <property type="match status" value="1"/>
</dbReference>
<keyword evidence="5" id="KW-0808">Transferase</keyword>
<dbReference type="SUPFAM" id="SSF47384">
    <property type="entry name" value="Homodimeric domain of signal transducing histidine kinase"/>
    <property type="match status" value="1"/>
</dbReference>
<dbReference type="InterPro" id="IPR003594">
    <property type="entry name" value="HATPase_dom"/>
</dbReference>
<dbReference type="PROSITE" id="PS50110">
    <property type="entry name" value="RESPONSE_REGULATORY"/>
    <property type="match status" value="1"/>
</dbReference>
<dbReference type="FunFam" id="1.10.287.130:FF:000145">
    <property type="entry name" value="Sensory transduction histidine kinase"/>
    <property type="match status" value="1"/>
</dbReference>
<dbReference type="Pfam" id="PF00989">
    <property type="entry name" value="PAS"/>
    <property type="match status" value="1"/>
</dbReference>
<evidence type="ECO:0000256" key="8">
    <source>
        <dbReference type="ARBA" id="ARBA00074306"/>
    </source>
</evidence>
<feature type="domain" description="PAS" evidence="13">
    <location>
        <begin position="13"/>
        <end position="65"/>
    </location>
</feature>
<proteinExistence type="inferred from homology"/>
<gene>
    <name evidence="15" type="ORF">EI684_07660</name>
</gene>
<dbReference type="InterPro" id="IPR005467">
    <property type="entry name" value="His_kinase_dom"/>
</dbReference>
<dbReference type="GO" id="GO:0006355">
    <property type="term" value="P:regulation of DNA-templated transcription"/>
    <property type="evidence" value="ECO:0007669"/>
    <property type="project" value="InterPro"/>
</dbReference>
<comment type="similarity">
    <text evidence="2">In the N-terminal section; belongs to the phytochrome family.</text>
</comment>
<dbReference type="CDD" id="cd00130">
    <property type="entry name" value="PAS"/>
    <property type="match status" value="3"/>
</dbReference>
<organism evidence="15 16">
    <name type="scientific">Candidatus Viridilinea halotolerans</name>
    <dbReference type="NCBI Taxonomy" id="2491704"/>
    <lineage>
        <taxon>Bacteria</taxon>
        <taxon>Bacillati</taxon>
        <taxon>Chloroflexota</taxon>
        <taxon>Chloroflexia</taxon>
        <taxon>Chloroflexales</taxon>
        <taxon>Chloroflexineae</taxon>
        <taxon>Oscillochloridaceae</taxon>
        <taxon>Candidatus Viridilinea</taxon>
    </lineage>
</organism>
<evidence type="ECO:0000256" key="2">
    <source>
        <dbReference type="ARBA" id="ARBA00006402"/>
    </source>
</evidence>
<dbReference type="Gene3D" id="3.30.450.20">
    <property type="entry name" value="PAS domain"/>
    <property type="match status" value="3"/>
</dbReference>
<dbReference type="InterPro" id="IPR013767">
    <property type="entry name" value="PAS_fold"/>
</dbReference>
<accession>A0A426U337</accession>
<dbReference type="Gene3D" id="3.40.50.2300">
    <property type="match status" value="1"/>
</dbReference>
<dbReference type="Proteomes" id="UP000280307">
    <property type="component" value="Unassembled WGS sequence"/>
</dbReference>
<dbReference type="PROSITE" id="PS50109">
    <property type="entry name" value="HIS_KIN"/>
    <property type="match status" value="1"/>
</dbReference>
<evidence type="ECO:0000256" key="6">
    <source>
        <dbReference type="ARBA" id="ARBA00022777"/>
    </source>
</evidence>
<feature type="domain" description="Histidine kinase" evidence="11">
    <location>
        <begin position="443"/>
        <end position="664"/>
    </location>
</feature>
<dbReference type="InterPro" id="IPR004358">
    <property type="entry name" value="Sig_transdc_His_kin-like_C"/>
</dbReference>
<dbReference type="Pfam" id="PF00072">
    <property type="entry name" value="Response_reg"/>
    <property type="match status" value="1"/>
</dbReference>
<name>A0A426U337_9CHLR</name>
<evidence type="ECO:0000313" key="16">
    <source>
        <dbReference type="Proteomes" id="UP000280307"/>
    </source>
</evidence>
<evidence type="ECO:0000313" key="15">
    <source>
        <dbReference type="EMBL" id="RRR74154.1"/>
    </source>
</evidence>
<dbReference type="GO" id="GO:0009927">
    <property type="term" value="F:histidine phosphotransfer kinase activity"/>
    <property type="evidence" value="ECO:0007669"/>
    <property type="project" value="TreeGrafter"/>
</dbReference>
<feature type="domain" description="Response regulatory" evidence="12">
    <location>
        <begin position="680"/>
        <end position="796"/>
    </location>
</feature>
<dbReference type="SMART" id="SM00448">
    <property type="entry name" value="REC"/>
    <property type="match status" value="1"/>
</dbReference>
<evidence type="ECO:0000259" key="12">
    <source>
        <dbReference type="PROSITE" id="PS50110"/>
    </source>
</evidence>
<feature type="modified residue" description="4-aspartylphosphate" evidence="9">
    <location>
        <position position="729"/>
    </location>
</feature>
<keyword evidence="4 9" id="KW-0597">Phosphoprotein</keyword>
<evidence type="ECO:0000256" key="4">
    <source>
        <dbReference type="ARBA" id="ARBA00022553"/>
    </source>
</evidence>
<dbReference type="SUPFAM" id="SSF55785">
    <property type="entry name" value="PYP-like sensor domain (PAS domain)"/>
    <property type="match status" value="3"/>
</dbReference>
<dbReference type="GO" id="GO:0000155">
    <property type="term" value="F:phosphorelay sensor kinase activity"/>
    <property type="evidence" value="ECO:0007669"/>
    <property type="project" value="InterPro"/>
</dbReference>
<dbReference type="CDD" id="cd16922">
    <property type="entry name" value="HATPase_EvgS-ArcB-TorS-like"/>
    <property type="match status" value="1"/>
</dbReference>
<dbReference type="InterPro" id="IPR003661">
    <property type="entry name" value="HisK_dim/P_dom"/>
</dbReference>
<feature type="domain" description="PAC" evidence="14">
    <location>
        <begin position="365"/>
        <end position="418"/>
    </location>
</feature>
<protein>
    <recommendedName>
        <fullName evidence="8">Circadian input-output histidine kinase CikA</fullName>
        <ecNumber evidence="3">2.7.13.3</ecNumber>
    </recommendedName>
</protein>
<dbReference type="SMART" id="SM00387">
    <property type="entry name" value="HATPase_c"/>
    <property type="match status" value="1"/>
</dbReference>
<dbReference type="Pfam" id="PF08447">
    <property type="entry name" value="PAS_3"/>
    <property type="match status" value="2"/>
</dbReference>
<comment type="catalytic activity">
    <reaction evidence="1">
        <text>ATP + protein L-histidine = ADP + protein N-phospho-L-histidine.</text>
        <dbReference type="EC" id="2.7.13.3"/>
    </reaction>
</comment>
<dbReference type="SMART" id="SM00388">
    <property type="entry name" value="HisKA"/>
    <property type="match status" value="1"/>
</dbReference>
<feature type="domain" description="PAS" evidence="13">
    <location>
        <begin position="134"/>
        <end position="210"/>
    </location>
</feature>
<dbReference type="PROSITE" id="PS50112">
    <property type="entry name" value="PAS"/>
    <property type="match status" value="2"/>
</dbReference>
<dbReference type="FunFam" id="3.30.565.10:FF:000010">
    <property type="entry name" value="Sensor histidine kinase RcsC"/>
    <property type="match status" value="1"/>
</dbReference>
<dbReference type="SUPFAM" id="SSF52172">
    <property type="entry name" value="CheY-like"/>
    <property type="match status" value="1"/>
</dbReference>
<reference evidence="15 16" key="1">
    <citation type="submission" date="2018-12" db="EMBL/GenBank/DDBJ databases">
        <title>Genome Sequence of Candidatus Viridilinea halotolerans isolated from saline sulfide-rich spring.</title>
        <authorList>
            <person name="Grouzdev D.S."/>
            <person name="Burganskaya E.I."/>
            <person name="Krutkina M.S."/>
            <person name="Sukhacheva M.V."/>
            <person name="Gorlenko V.M."/>
        </authorList>
    </citation>
    <scope>NUCLEOTIDE SEQUENCE [LARGE SCALE GENOMIC DNA]</scope>
    <source>
        <strain evidence="15">Chok-6</strain>
    </source>
</reference>
<evidence type="ECO:0000256" key="5">
    <source>
        <dbReference type="ARBA" id="ARBA00022679"/>
    </source>
</evidence>
<evidence type="ECO:0000256" key="7">
    <source>
        <dbReference type="ARBA" id="ARBA00023012"/>
    </source>
</evidence>
<dbReference type="Gene3D" id="1.10.287.130">
    <property type="match status" value="1"/>
</dbReference>
<dbReference type="InterPro" id="IPR001789">
    <property type="entry name" value="Sig_transdc_resp-reg_receiver"/>
</dbReference>
<dbReference type="AlphaFoldDB" id="A0A426U337"/>
<dbReference type="Pfam" id="PF02518">
    <property type="entry name" value="HATPase_c"/>
    <property type="match status" value="1"/>
</dbReference>
<dbReference type="PRINTS" id="PR00344">
    <property type="entry name" value="BCTRLSENSOR"/>
</dbReference>
<keyword evidence="7" id="KW-0902">Two-component regulatory system</keyword>
<evidence type="ECO:0000256" key="3">
    <source>
        <dbReference type="ARBA" id="ARBA00012438"/>
    </source>
</evidence>
<dbReference type="CDD" id="cd00082">
    <property type="entry name" value="HisKA"/>
    <property type="match status" value="1"/>
</dbReference>
<evidence type="ECO:0000259" key="14">
    <source>
        <dbReference type="PROSITE" id="PS50113"/>
    </source>
</evidence>
<dbReference type="InterPro" id="IPR000700">
    <property type="entry name" value="PAS-assoc_C"/>
</dbReference>
<comment type="caution">
    <text evidence="15">The sequence shown here is derived from an EMBL/GenBank/DDBJ whole genome shotgun (WGS) entry which is preliminary data.</text>
</comment>
<dbReference type="GO" id="GO:0005886">
    <property type="term" value="C:plasma membrane"/>
    <property type="evidence" value="ECO:0007669"/>
    <property type="project" value="TreeGrafter"/>
</dbReference>
<evidence type="ECO:0000256" key="1">
    <source>
        <dbReference type="ARBA" id="ARBA00000085"/>
    </source>
</evidence>
<dbReference type="PANTHER" id="PTHR43047">
    <property type="entry name" value="TWO-COMPONENT HISTIDINE PROTEIN KINASE"/>
    <property type="match status" value="1"/>
</dbReference>
<dbReference type="SMART" id="SM00091">
    <property type="entry name" value="PAS"/>
    <property type="match status" value="3"/>
</dbReference>
<dbReference type="PANTHER" id="PTHR43047:SF63">
    <property type="entry name" value="HISTIDINE KINASE"/>
    <property type="match status" value="1"/>
</dbReference>
<keyword evidence="6" id="KW-0418">Kinase</keyword>
<dbReference type="Pfam" id="PF00512">
    <property type="entry name" value="HisKA"/>
    <property type="match status" value="1"/>
</dbReference>
<dbReference type="PROSITE" id="PS50113">
    <property type="entry name" value="PAC"/>
    <property type="match status" value="1"/>
</dbReference>
<dbReference type="InterPro" id="IPR001610">
    <property type="entry name" value="PAC"/>
</dbReference>
<dbReference type="InterPro" id="IPR035965">
    <property type="entry name" value="PAS-like_dom_sf"/>
</dbReference>
<dbReference type="NCBIfam" id="TIGR00229">
    <property type="entry name" value="sensory_box"/>
    <property type="match status" value="2"/>
</dbReference>
<dbReference type="SMART" id="SM00086">
    <property type="entry name" value="PAC"/>
    <property type="match status" value="1"/>
</dbReference>
<dbReference type="InterPro" id="IPR036890">
    <property type="entry name" value="HATPase_C_sf"/>
</dbReference>